<organism evidence="2 3">
    <name type="scientific">Globodera pallida</name>
    <name type="common">Potato cyst nematode worm</name>
    <name type="synonym">Heterodera pallida</name>
    <dbReference type="NCBI Taxonomy" id="36090"/>
    <lineage>
        <taxon>Eukaryota</taxon>
        <taxon>Metazoa</taxon>
        <taxon>Ecdysozoa</taxon>
        <taxon>Nematoda</taxon>
        <taxon>Chromadorea</taxon>
        <taxon>Rhabditida</taxon>
        <taxon>Tylenchina</taxon>
        <taxon>Tylenchomorpha</taxon>
        <taxon>Tylenchoidea</taxon>
        <taxon>Heteroderidae</taxon>
        <taxon>Heteroderinae</taxon>
        <taxon>Globodera</taxon>
    </lineage>
</organism>
<protein>
    <submittedName>
        <fullName evidence="3">Agenet domain-containing protein</fullName>
    </submittedName>
</protein>
<feature type="compositionally biased region" description="Low complexity" evidence="1">
    <location>
        <begin position="149"/>
        <end position="166"/>
    </location>
</feature>
<reference evidence="2" key="1">
    <citation type="submission" date="2013-12" db="EMBL/GenBank/DDBJ databases">
        <authorList>
            <person name="Aslett M."/>
        </authorList>
    </citation>
    <scope>NUCLEOTIDE SEQUENCE [LARGE SCALE GENOMIC DNA]</scope>
    <source>
        <strain evidence="2">Lindley</strain>
    </source>
</reference>
<dbReference type="Proteomes" id="UP000050741">
    <property type="component" value="Unassembled WGS sequence"/>
</dbReference>
<reference evidence="3" key="3">
    <citation type="submission" date="2016-06" db="UniProtKB">
        <authorList>
            <consortium name="WormBaseParasite"/>
        </authorList>
    </citation>
    <scope>IDENTIFICATION</scope>
</reference>
<evidence type="ECO:0000313" key="3">
    <source>
        <dbReference type="WBParaSite" id="GPLIN_001392700"/>
    </source>
</evidence>
<dbReference type="AlphaFoldDB" id="A0A183CM21"/>
<evidence type="ECO:0000256" key="1">
    <source>
        <dbReference type="SAM" id="MobiDB-lite"/>
    </source>
</evidence>
<keyword evidence="2" id="KW-1185">Reference proteome</keyword>
<name>A0A183CM21_GLOPA</name>
<dbReference type="WBParaSite" id="GPLIN_001392700">
    <property type="protein sequence ID" value="GPLIN_001392700"/>
    <property type="gene ID" value="GPLIN_001392700"/>
</dbReference>
<evidence type="ECO:0000313" key="2">
    <source>
        <dbReference type="Proteomes" id="UP000050741"/>
    </source>
</evidence>
<accession>A0A183CM21</accession>
<proteinExistence type="predicted"/>
<sequence length="338" mass="38776">MNAYQKSIFRVERLRQISPTILCRCENLRSIDSFDLFPEFPAEDNAGASSRQAVAKWLLTPRGDCVPKLKNNWTGERLTFRHFNEDKWLLVRCPIEREEDKWRAAQTAAVKAVSVTHVVLAWMDTAVRFLTDVCVQASVPRGNTESAPGQLDSGQSDSGQLDSGQFDSEDNPTEVDNRTVDNSGCVLPETSCIYPKHERLRQISPTILRNCGKLRSIDSFDLFPEFPAEDNAGASSRQAVAKWLLTPRGDCVPKILYCWLYSAEIEGVKGHLSLKNNWTGERLTFRHFNEDKWLLVRCPIEREEDKWTKWEKEAIELDWDNQWNRIDINFEDSDIGYG</sequence>
<feature type="region of interest" description="Disordered" evidence="1">
    <location>
        <begin position="141"/>
        <end position="180"/>
    </location>
</feature>
<reference evidence="2" key="2">
    <citation type="submission" date="2014-05" db="EMBL/GenBank/DDBJ databases">
        <title>The genome and life-stage specific transcriptomes of Globodera pallida elucidate key aspects of plant parasitism by a cyst nematode.</title>
        <authorList>
            <person name="Cotton J.A."/>
            <person name="Lilley C.J."/>
            <person name="Jones L.M."/>
            <person name="Kikuchi T."/>
            <person name="Reid A.J."/>
            <person name="Thorpe P."/>
            <person name="Tsai I.J."/>
            <person name="Beasley H."/>
            <person name="Blok V."/>
            <person name="Cock P.J.A."/>
            <person name="Van den Akker S.E."/>
            <person name="Holroyd N."/>
            <person name="Hunt M."/>
            <person name="Mantelin S."/>
            <person name="Naghra H."/>
            <person name="Pain A."/>
            <person name="Palomares-Rius J.E."/>
            <person name="Zarowiecki M."/>
            <person name="Berriman M."/>
            <person name="Jones J.T."/>
            <person name="Urwin P.E."/>
        </authorList>
    </citation>
    <scope>NUCLEOTIDE SEQUENCE [LARGE SCALE GENOMIC DNA]</scope>
    <source>
        <strain evidence="2">Lindley</strain>
    </source>
</reference>